<sequence>MTDLDLIQETKTWDEALDYCIERNTSLASMNSSTIMDLAVNMAKNAQTVNVWTGLRFLNHWFWVNGGDLEYKAWSEEGEIHFCFTKLLHNPLHQIRVKPCLFALNTSLNNYYVNKSMTWSDARVYCSNNYDDLSTVSNDELQPLSNNPQITEDFYWIGLKRSRQWPWWAWTGGEDATNIQWDKDQPNYNGENCCAVKSSSSKVHDVDCDWPKPFYCMEDSELTVVQQESTWEEALLYCRQNYKDLATLNSYELMKQAKHKSRAALTDDMWIGLRFIAGRWFWANGETFEYKVWSSDGELQCPAMNQRCAVLNRYSMVWTPVDCEQRFSFLCTSEP</sequence>
<evidence type="ECO:0000259" key="1">
    <source>
        <dbReference type="PROSITE" id="PS50041"/>
    </source>
</evidence>
<feature type="domain" description="C-type lectin" evidence="1">
    <location>
        <begin position="111"/>
        <end position="217"/>
    </location>
</feature>
<dbReference type="AlphaFoldDB" id="A0A9Q9YBR6"/>
<dbReference type="Proteomes" id="UP001155660">
    <property type="component" value="Chromosome A7"/>
</dbReference>
<proteinExistence type="predicted"/>
<dbReference type="RefSeq" id="XP_042617283.1">
    <property type="nucleotide sequence ID" value="XM_042761349.1"/>
</dbReference>
<dbReference type="Pfam" id="PF00059">
    <property type="entry name" value="Lectin_C"/>
    <property type="match status" value="3"/>
</dbReference>
<dbReference type="GeneID" id="109053304"/>
<feature type="domain" description="C-type lectin" evidence="1">
    <location>
        <begin position="230"/>
        <end position="332"/>
    </location>
</feature>
<evidence type="ECO:0000313" key="2">
    <source>
        <dbReference type="RefSeq" id="XP_042617283.1"/>
    </source>
</evidence>
<dbReference type="SMART" id="SM00034">
    <property type="entry name" value="CLECT"/>
    <property type="match status" value="2"/>
</dbReference>
<feature type="domain" description="C-type lectin" evidence="1">
    <location>
        <begin position="8"/>
        <end position="83"/>
    </location>
</feature>
<accession>A0A9Q9YBR6</accession>
<name>A0A9Q9YBR6_CYPCA</name>
<organism evidence="2">
    <name type="scientific">Cyprinus carpio</name>
    <name type="common">Common carp</name>
    <dbReference type="NCBI Taxonomy" id="7962"/>
    <lineage>
        <taxon>Eukaryota</taxon>
        <taxon>Metazoa</taxon>
        <taxon>Chordata</taxon>
        <taxon>Craniata</taxon>
        <taxon>Vertebrata</taxon>
        <taxon>Euteleostomi</taxon>
        <taxon>Actinopterygii</taxon>
        <taxon>Neopterygii</taxon>
        <taxon>Teleostei</taxon>
        <taxon>Ostariophysi</taxon>
        <taxon>Cypriniformes</taxon>
        <taxon>Cyprinidae</taxon>
        <taxon>Cyprininae</taxon>
        <taxon>Cyprinus</taxon>
    </lineage>
</organism>
<dbReference type="PROSITE" id="PS50041">
    <property type="entry name" value="C_TYPE_LECTIN_2"/>
    <property type="match status" value="3"/>
</dbReference>
<dbReference type="OrthoDB" id="547680at2759"/>
<gene>
    <name evidence="2" type="primary">LOC109053304</name>
</gene>
<dbReference type="PANTHER" id="PTHR45784:SF8">
    <property type="entry name" value="C-TYPE MANNOSE RECEPTOR 2-RELATED"/>
    <property type="match status" value="1"/>
</dbReference>
<dbReference type="CDD" id="cd00037">
    <property type="entry name" value="CLECT"/>
    <property type="match status" value="1"/>
</dbReference>
<dbReference type="PANTHER" id="PTHR45784">
    <property type="entry name" value="C-TYPE LECTIN DOMAIN FAMILY 20 MEMBER A-RELATED"/>
    <property type="match status" value="1"/>
</dbReference>
<protein>
    <submittedName>
        <fullName evidence="2">Macrophage mannose receptor 1-like</fullName>
    </submittedName>
</protein>
<dbReference type="InterPro" id="IPR001304">
    <property type="entry name" value="C-type_lectin-like"/>
</dbReference>
<dbReference type="KEGG" id="ccar:109053304"/>
<reference evidence="2" key="1">
    <citation type="submission" date="2025-08" db="UniProtKB">
        <authorList>
            <consortium name="RefSeq"/>
        </authorList>
    </citation>
    <scope>IDENTIFICATION</scope>
    <source>
        <tissue evidence="2">Muscle</tissue>
    </source>
</reference>